<dbReference type="PROSITE" id="PS51371">
    <property type="entry name" value="CBS"/>
    <property type="match status" value="3"/>
</dbReference>
<sequence>MHICHRQVASFPPNQTVKMTNTRTYFIQKLRDCKVLISAASTHCLMIKYGLFSDTFSINHLINCYVRLRRADHAHRLFEEMPEPNVVSFTSLMAGYVDTGKPQISIFLLREMLENSVMPNDFTFATVINACSSLSDIKMGKKVHALVEIMGFRCNLVVFSSLVDMYGKCNVVDEARRVFDLMGFRNIVSWTAMIVAYAQNARGHEALEVFREFSGLMLESPNHFMLASVINACASLGRLVYGKVTHGAVIRLGHESNDVVASALVDMYAKCGCVSSSDKQVAGAYVTLSNTYALTGEWENVHNVRSKMKHTGVIKEPGCSWIEIRDSTHVFYAGDVSCERQDEVVSLLKELERRMKERGYKGGSTGLVFVDVEEEAKEEIVNLHSERLALAFGLICIPKGVTIRIMKNLRMCADCHLAFKLISEIVARDFVVRDVNRFHHFESMDSAREAGGGVAGPVLMRFVWPYGGKNVFLSGSFNRWSEIVPMSPVEGCPAVFQAICSVTPGYHQFKFHVDGEWRHDERQSCMISEYGMANTVLVAVDPNYSPTITSEMPTGSNMDWDNEDFRRMVRMSDGMLTGAVPSISVSELQVSRHRVSVFLSTHTVYELLPESGKVIVLDINLPVKQAFHTLHEQGVSMAPLWDEGTGQFVGVLSASDFILILRELETHGSNLTEEELDTHTISAWKEGKAYLNRQIDGHGRPFSRHLIHAGPYDNLKDVALKILQNEVATVPIINSSSEDGSLPQLLHLASLPGILKCICRYFRNCTGTLPVIQLPICAIPVGTWVPRIGESHRRPLATLKPSASLSSALNLLIQAQVSSIPIVDENDSLLDIYCRTDITALAKDKVYTHINLNEMTIHQALQLGQDSHTLYELRNQRCQMCLRSDSLHKVMERLASPGVRRLVIVEAGSKRVEGIVTLTDIFKFLLSQ</sequence>
<comment type="similarity">
    <text evidence="1">Belongs to the PPR family. PCMP-H subfamily.</text>
</comment>
<dbReference type="CDD" id="cd02859">
    <property type="entry name" value="E_set_AMPKbeta_like_N"/>
    <property type="match status" value="1"/>
</dbReference>
<dbReference type="GO" id="GO:0008270">
    <property type="term" value="F:zinc ion binding"/>
    <property type="evidence" value="ECO:0007669"/>
    <property type="project" value="InterPro"/>
</dbReference>
<dbReference type="InterPro" id="IPR046342">
    <property type="entry name" value="CBS_dom_sf"/>
</dbReference>
<dbReference type="InterPro" id="IPR011990">
    <property type="entry name" value="TPR-like_helical_dom_sf"/>
</dbReference>
<protein>
    <submittedName>
        <fullName evidence="7">Sucrose nonfermenting 4-like protein</fullName>
    </submittedName>
</protein>
<feature type="domain" description="CBS" evidence="6">
    <location>
        <begin position="874"/>
        <end position="928"/>
    </location>
</feature>
<dbReference type="SUPFAM" id="SSF54631">
    <property type="entry name" value="CBS-domain pair"/>
    <property type="match status" value="2"/>
</dbReference>
<dbReference type="PROSITE" id="PS51375">
    <property type="entry name" value="PPR"/>
    <property type="match status" value="2"/>
</dbReference>
<keyword evidence="3 4" id="KW-0129">CBS domain</keyword>
<accession>A0A7J7CXA0</accession>
<evidence type="ECO:0000256" key="2">
    <source>
        <dbReference type="ARBA" id="ARBA00022737"/>
    </source>
</evidence>
<evidence type="ECO:0000256" key="5">
    <source>
        <dbReference type="PROSITE-ProRule" id="PRU00708"/>
    </source>
</evidence>
<organism evidence="7 8">
    <name type="scientific">Tripterygium wilfordii</name>
    <name type="common">Thunder God vine</name>
    <dbReference type="NCBI Taxonomy" id="458696"/>
    <lineage>
        <taxon>Eukaryota</taxon>
        <taxon>Viridiplantae</taxon>
        <taxon>Streptophyta</taxon>
        <taxon>Embryophyta</taxon>
        <taxon>Tracheophyta</taxon>
        <taxon>Spermatophyta</taxon>
        <taxon>Magnoliopsida</taxon>
        <taxon>eudicotyledons</taxon>
        <taxon>Gunneridae</taxon>
        <taxon>Pentapetalae</taxon>
        <taxon>rosids</taxon>
        <taxon>fabids</taxon>
        <taxon>Celastrales</taxon>
        <taxon>Celastraceae</taxon>
        <taxon>Tripterygium</taxon>
    </lineage>
</organism>
<dbReference type="InterPro" id="IPR032867">
    <property type="entry name" value="DYW_dom"/>
</dbReference>
<dbReference type="InterPro" id="IPR013783">
    <property type="entry name" value="Ig-like_fold"/>
</dbReference>
<feature type="domain" description="CBS" evidence="6">
    <location>
        <begin position="792"/>
        <end position="848"/>
    </location>
</feature>
<feature type="repeat" description="PPR" evidence="5">
    <location>
        <begin position="54"/>
        <end position="88"/>
    </location>
</feature>
<dbReference type="Pfam" id="PF16561">
    <property type="entry name" value="AMPK1_CBM"/>
    <property type="match status" value="1"/>
</dbReference>
<comment type="caution">
    <text evidence="7">The sequence shown here is derived from an EMBL/GenBank/DDBJ whole genome shotgun (WGS) entry which is preliminary data.</text>
</comment>
<dbReference type="Gene3D" id="2.60.40.10">
    <property type="entry name" value="Immunoglobulins"/>
    <property type="match status" value="1"/>
</dbReference>
<dbReference type="InterPro" id="IPR046848">
    <property type="entry name" value="E_motif"/>
</dbReference>
<gene>
    <name evidence="7" type="ORF">HS088_TW13G01611</name>
</gene>
<dbReference type="FunFam" id="1.25.40.10:FF:000196">
    <property type="entry name" value="Pentatricopeptide repeat-containing protein At4g14850"/>
    <property type="match status" value="1"/>
</dbReference>
<evidence type="ECO:0000256" key="4">
    <source>
        <dbReference type="PROSITE-ProRule" id="PRU00703"/>
    </source>
</evidence>
<dbReference type="NCBIfam" id="TIGR00756">
    <property type="entry name" value="PPR"/>
    <property type="match status" value="2"/>
</dbReference>
<dbReference type="EMBL" id="JAAARO010000013">
    <property type="protein sequence ID" value="KAF5738710.1"/>
    <property type="molecule type" value="Genomic_DNA"/>
</dbReference>
<dbReference type="SUPFAM" id="SSF81296">
    <property type="entry name" value="E set domains"/>
    <property type="match status" value="1"/>
</dbReference>
<dbReference type="InterPro" id="IPR002885">
    <property type="entry name" value="PPR_rpt"/>
</dbReference>
<dbReference type="FunFam" id="2.60.40.10:FF:001860">
    <property type="entry name" value="Sucrose nonfermenting 4-like protein"/>
    <property type="match status" value="1"/>
</dbReference>
<feature type="repeat" description="PPR" evidence="5">
    <location>
        <begin position="155"/>
        <end position="189"/>
    </location>
</feature>
<dbReference type="PANTHER" id="PTHR13780">
    <property type="entry name" value="AMP-ACTIVATED PROTEIN KINASE, GAMMA REGULATORY SUBUNIT"/>
    <property type="match status" value="1"/>
</dbReference>
<dbReference type="Pfam" id="PF01535">
    <property type="entry name" value="PPR"/>
    <property type="match status" value="3"/>
</dbReference>
<dbReference type="Gene3D" id="3.10.580.10">
    <property type="entry name" value="CBS-domain"/>
    <property type="match status" value="2"/>
</dbReference>
<keyword evidence="8" id="KW-1185">Reference proteome</keyword>
<dbReference type="InterPro" id="IPR000644">
    <property type="entry name" value="CBS_dom"/>
</dbReference>
<evidence type="ECO:0000256" key="3">
    <source>
        <dbReference type="ARBA" id="ARBA00023122"/>
    </source>
</evidence>
<dbReference type="Pfam" id="PF00571">
    <property type="entry name" value="CBS"/>
    <property type="match status" value="3"/>
</dbReference>
<dbReference type="InParanoid" id="A0A7J7CXA0"/>
<feature type="domain" description="CBS" evidence="6">
    <location>
        <begin position="607"/>
        <end position="669"/>
    </location>
</feature>
<dbReference type="Gene3D" id="1.25.40.10">
    <property type="entry name" value="Tetratricopeptide repeat domain"/>
    <property type="match status" value="2"/>
</dbReference>
<reference evidence="7 8" key="1">
    <citation type="journal article" date="2020" name="Nat. Commun.">
        <title>Genome of Tripterygium wilfordii and identification of cytochrome P450 involved in triptolide biosynthesis.</title>
        <authorList>
            <person name="Tu L."/>
            <person name="Su P."/>
            <person name="Zhang Z."/>
            <person name="Gao L."/>
            <person name="Wang J."/>
            <person name="Hu T."/>
            <person name="Zhou J."/>
            <person name="Zhang Y."/>
            <person name="Zhao Y."/>
            <person name="Liu Y."/>
            <person name="Song Y."/>
            <person name="Tong Y."/>
            <person name="Lu Y."/>
            <person name="Yang J."/>
            <person name="Xu C."/>
            <person name="Jia M."/>
            <person name="Peters R.J."/>
            <person name="Huang L."/>
            <person name="Gao W."/>
        </authorList>
    </citation>
    <scope>NUCLEOTIDE SEQUENCE [LARGE SCALE GENOMIC DNA]</scope>
    <source>
        <strain evidence="8">cv. XIE 37</strain>
        <tissue evidence="7">Leaf</tissue>
    </source>
</reference>
<dbReference type="Pfam" id="PF13041">
    <property type="entry name" value="PPR_2"/>
    <property type="match status" value="1"/>
</dbReference>
<dbReference type="AlphaFoldDB" id="A0A7J7CXA0"/>
<dbReference type="SMART" id="SM00116">
    <property type="entry name" value="CBS"/>
    <property type="match status" value="3"/>
</dbReference>
<proteinExistence type="inferred from homology"/>
<evidence type="ECO:0000259" key="6">
    <source>
        <dbReference type="PROSITE" id="PS51371"/>
    </source>
</evidence>
<dbReference type="PANTHER" id="PTHR13780:SF112">
    <property type="entry name" value="CBS DOMAIN-CONTAINING PROTEIN"/>
    <property type="match status" value="1"/>
</dbReference>
<dbReference type="Proteomes" id="UP000593562">
    <property type="component" value="Unassembled WGS sequence"/>
</dbReference>
<evidence type="ECO:0000313" key="7">
    <source>
        <dbReference type="EMBL" id="KAF5738710.1"/>
    </source>
</evidence>
<dbReference type="InterPro" id="IPR050511">
    <property type="entry name" value="AMPK_gamma/SDS23_families"/>
</dbReference>
<name>A0A7J7CXA0_TRIWF</name>
<evidence type="ECO:0000313" key="8">
    <source>
        <dbReference type="Proteomes" id="UP000593562"/>
    </source>
</evidence>
<keyword evidence="2" id="KW-0677">Repeat</keyword>
<dbReference type="Pfam" id="PF14432">
    <property type="entry name" value="DYW_deaminase"/>
    <property type="match status" value="1"/>
</dbReference>
<dbReference type="Pfam" id="PF20431">
    <property type="entry name" value="E_motif"/>
    <property type="match status" value="1"/>
</dbReference>
<dbReference type="GO" id="GO:0009507">
    <property type="term" value="C:chloroplast"/>
    <property type="evidence" value="ECO:0007669"/>
    <property type="project" value="UniProtKB-ARBA"/>
</dbReference>
<evidence type="ECO:0000256" key="1">
    <source>
        <dbReference type="ARBA" id="ARBA00006643"/>
    </source>
</evidence>
<dbReference type="InterPro" id="IPR014756">
    <property type="entry name" value="Ig_E-set"/>
</dbReference>
<dbReference type="InterPro" id="IPR032640">
    <property type="entry name" value="AMPK1_CBM"/>
</dbReference>